<dbReference type="GO" id="GO:0005524">
    <property type="term" value="F:ATP binding"/>
    <property type="evidence" value="ECO:0007669"/>
    <property type="project" value="UniProtKB-KW"/>
</dbReference>
<evidence type="ECO:0000256" key="5">
    <source>
        <dbReference type="ARBA" id="ARBA00022741"/>
    </source>
</evidence>
<comment type="caution">
    <text evidence="9">The sequence shown here is derived from an EMBL/GenBank/DDBJ whole genome shotgun (WGS) entry which is preliminary data.</text>
</comment>
<proteinExistence type="inferred from homology"/>
<organism evidence="9 10">
    <name type="scientific">Ruminococcus albus SY3</name>
    <dbReference type="NCBI Taxonomy" id="1341156"/>
    <lineage>
        <taxon>Bacteria</taxon>
        <taxon>Bacillati</taxon>
        <taxon>Bacillota</taxon>
        <taxon>Clostridia</taxon>
        <taxon>Eubacteriales</taxon>
        <taxon>Oscillospiraceae</taxon>
        <taxon>Ruminococcus</taxon>
    </lineage>
</organism>
<dbReference type="GO" id="GO:0004340">
    <property type="term" value="F:glucokinase activity"/>
    <property type="evidence" value="ECO:0007669"/>
    <property type="project" value="UniProtKB-EC"/>
</dbReference>
<dbReference type="OrthoDB" id="9810372at2"/>
<gene>
    <name evidence="9" type="ORF">RASY3_03695</name>
</gene>
<dbReference type="Gene3D" id="3.30.420.40">
    <property type="match status" value="2"/>
</dbReference>
<keyword evidence="6 9" id="KW-0418">Kinase</keyword>
<dbReference type="SUPFAM" id="SSF53067">
    <property type="entry name" value="Actin-like ATPase domain"/>
    <property type="match status" value="1"/>
</dbReference>
<dbReference type="InterPro" id="IPR043129">
    <property type="entry name" value="ATPase_NBD"/>
</dbReference>
<dbReference type="AlphaFoldDB" id="A0A011WUW6"/>
<dbReference type="Pfam" id="PF00480">
    <property type="entry name" value="ROK"/>
    <property type="match status" value="1"/>
</dbReference>
<evidence type="ECO:0000256" key="8">
    <source>
        <dbReference type="ARBA" id="ARBA00032386"/>
    </source>
</evidence>
<evidence type="ECO:0000256" key="2">
    <source>
        <dbReference type="ARBA" id="ARBA00012323"/>
    </source>
</evidence>
<keyword evidence="7" id="KW-0067">ATP-binding</keyword>
<dbReference type="GO" id="GO:0006096">
    <property type="term" value="P:glycolytic process"/>
    <property type="evidence" value="ECO:0007669"/>
    <property type="project" value="InterPro"/>
</dbReference>
<evidence type="ECO:0000313" key="9">
    <source>
        <dbReference type="EMBL" id="EXM40815.1"/>
    </source>
</evidence>
<evidence type="ECO:0000256" key="3">
    <source>
        <dbReference type="ARBA" id="ARBA00014701"/>
    </source>
</evidence>
<dbReference type="InterPro" id="IPR049874">
    <property type="entry name" value="ROK_cs"/>
</dbReference>
<comment type="similarity">
    <text evidence="1">Belongs to the ROK (NagC/XylR) family.</text>
</comment>
<dbReference type="PANTHER" id="PTHR18964">
    <property type="entry name" value="ROK (REPRESSOR, ORF, KINASE) FAMILY"/>
    <property type="match status" value="1"/>
</dbReference>
<dbReference type="PATRIC" id="fig|1341156.4.peg.459"/>
<evidence type="ECO:0000256" key="6">
    <source>
        <dbReference type="ARBA" id="ARBA00022777"/>
    </source>
</evidence>
<evidence type="ECO:0000256" key="7">
    <source>
        <dbReference type="ARBA" id="ARBA00022840"/>
    </source>
</evidence>
<keyword evidence="10" id="KW-1185">Reference proteome</keyword>
<dbReference type="PROSITE" id="PS01125">
    <property type="entry name" value="ROK"/>
    <property type="match status" value="1"/>
</dbReference>
<dbReference type="EC" id="2.7.1.2" evidence="2"/>
<reference evidence="9 10" key="1">
    <citation type="submission" date="2013-06" db="EMBL/GenBank/DDBJ databases">
        <title>Rumen cellulosomics: divergent fiber-degrading strategies revealed by comparative genome-wide analysis of six Ruminococcal strains.</title>
        <authorList>
            <person name="Dassa B."/>
            <person name="Borovok I."/>
            <person name="Lamed R."/>
            <person name="Flint H."/>
            <person name="Yeoman C.J."/>
            <person name="White B."/>
            <person name="Bayer E.A."/>
        </authorList>
    </citation>
    <scope>NUCLEOTIDE SEQUENCE [LARGE SCALE GENOMIC DNA]</scope>
    <source>
        <strain evidence="9 10">SY3</strain>
    </source>
</reference>
<evidence type="ECO:0000256" key="4">
    <source>
        <dbReference type="ARBA" id="ARBA00022679"/>
    </source>
</evidence>
<keyword evidence="4" id="KW-0808">Transferase</keyword>
<name>A0A011WUW6_RUMAL</name>
<dbReference type="RefSeq" id="WP_037285157.1">
    <property type="nucleotide sequence ID" value="NZ_JEOB01000001.1"/>
</dbReference>
<protein>
    <recommendedName>
        <fullName evidence="3">Glucokinase</fullName>
        <ecNumber evidence="2">2.7.1.2</ecNumber>
    </recommendedName>
    <alternativeName>
        <fullName evidence="8">Glucose kinase</fullName>
    </alternativeName>
</protein>
<dbReference type="EMBL" id="JEOB01000001">
    <property type="protein sequence ID" value="EXM40815.1"/>
    <property type="molecule type" value="Genomic_DNA"/>
</dbReference>
<accession>A0A011WUW6</accession>
<keyword evidence="5" id="KW-0547">Nucleotide-binding</keyword>
<dbReference type="Proteomes" id="UP000021369">
    <property type="component" value="Unassembled WGS sequence"/>
</dbReference>
<evidence type="ECO:0000313" key="10">
    <source>
        <dbReference type="Proteomes" id="UP000021369"/>
    </source>
</evidence>
<dbReference type="GO" id="GO:0005737">
    <property type="term" value="C:cytoplasm"/>
    <property type="evidence" value="ECO:0007669"/>
    <property type="project" value="InterPro"/>
</dbReference>
<dbReference type="NCBIfam" id="TIGR00744">
    <property type="entry name" value="ROK_glcA_fam"/>
    <property type="match status" value="1"/>
</dbReference>
<sequence length="317" mass="33346">MKYYIGIDLGGTNIKAGVVSEDFEIVAKTSCKTNLPRPGEEICADMAKVALEAVKEAGLTLDDIEAVGIGTPGTANSETGVIEYSNNLGFLNFPVVELMKTHIDKPCYVENDANAAAYGEFVAGAAKGANDAVCITLGTGVGGGIIINKKIYSGFNFAGAEIGHTVINVDGPQCTCGRRGCFEVYSSATGLIRMTNEAIAKHPESILKEEADDHGKVSARTAFNAMRRGDAAAKQVVDDYIKYLACGIANTINIFQPDILCIGGGVCNEGDPLLLPLKELVAKEVYTRNSEKNTEIVIAKLGNDAGIIGAAFLGLNK</sequence>
<evidence type="ECO:0000256" key="1">
    <source>
        <dbReference type="ARBA" id="ARBA00006479"/>
    </source>
</evidence>
<dbReference type="InterPro" id="IPR004654">
    <property type="entry name" value="ROK_glcA"/>
</dbReference>
<dbReference type="InterPro" id="IPR000600">
    <property type="entry name" value="ROK"/>
</dbReference>
<dbReference type="PANTHER" id="PTHR18964:SF149">
    <property type="entry name" value="BIFUNCTIONAL UDP-N-ACETYLGLUCOSAMINE 2-EPIMERASE_N-ACETYLMANNOSAMINE KINASE"/>
    <property type="match status" value="1"/>
</dbReference>